<dbReference type="PRINTS" id="PR01008">
    <property type="entry name" value="FLGLRINGFLGH"/>
</dbReference>
<keyword evidence="10" id="KW-0282">Flagellum</keyword>
<name>A0A0F7KUZ6_9SPHN</name>
<keyword evidence="10" id="KW-0966">Cell projection</keyword>
<sequence length="221" mass="22681">MMTVKFTRIAALLGATTLLGACGAERPAGFTASLPPAPVAAPAPGNGAIFQAAGGYAPYYAGARAHQVGDLVTVALIERTTTSKSASSSNSRDGGFALTPPTTGPLSFDPSKLNSSASSSFNGGGDAAQSSSLAGTITVTIAEVRPNGTALIRGEKVMNFSQGDEWIQLSGIIRLADIGPDNMIASQRIADAQLRYAGKGAVQQSSRQGWLLNFFNKISPF</sequence>
<evidence type="ECO:0000256" key="4">
    <source>
        <dbReference type="ARBA" id="ARBA00023136"/>
    </source>
</evidence>
<dbReference type="AlphaFoldDB" id="A0A0F7KUZ6"/>
<keyword evidence="4 7" id="KW-0472">Membrane</keyword>
<keyword evidence="7" id="KW-0449">Lipoprotein</keyword>
<evidence type="ECO:0000256" key="9">
    <source>
        <dbReference type="SAM" id="SignalP"/>
    </source>
</evidence>
<feature type="region of interest" description="Disordered" evidence="8">
    <location>
        <begin position="82"/>
        <end position="130"/>
    </location>
</feature>
<evidence type="ECO:0000256" key="3">
    <source>
        <dbReference type="ARBA" id="ARBA00022729"/>
    </source>
</evidence>
<protein>
    <recommendedName>
        <fullName evidence="7">Flagellar L-ring protein</fullName>
    </recommendedName>
    <alternativeName>
        <fullName evidence="7">Basal body L-ring protein</fullName>
    </alternativeName>
</protein>
<keyword evidence="11" id="KW-1185">Reference proteome</keyword>
<comment type="subcellular location">
    <subcellularLocation>
        <location evidence="7">Cell outer membrane</location>
        <topology evidence="7">Lipid-anchor</topology>
    </subcellularLocation>
    <subcellularLocation>
        <location evidence="7">Bacterial flagellum basal body</location>
    </subcellularLocation>
</comment>
<evidence type="ECO:0000313" key="10">
    <source>
        <dbReference type="EMBL" id="AKH44178.1"/>
    </source>
</evidence>
<evidence type="ECO:0000256" key="8">
    <source>
        <dbReference type="SAM" id="MobiDB-lite"/>
    </source>
</evidence>
<feature type="signal peptide" evidence="9">
    <location>
        <begin position="1"/>
        <end position="20"/>
    </location>
</feature>
<dbReference type="HAMAP" id="MF_00415">
    <property type="entry name" value="FlgH"/>
    <property type="match status" value="1"/>
</dbReference>
<dbReference type="InterPro" id="IPR000527">
    <property type="entry name" value="Flag_Lring"/>
</dbReference>
<evidence type="ECO:0000256" key="5">
    <source>
        <dbReference type="ARBA" id="ARBA00023143"/>
    </source>
</evidence>
<dbReference type="GO" id="GO:0009427">
    <property type="term" value="C:bacterial-type flagellum basal body, distal rod, L ring"/>
    <property type="evidence" value="ECO:0007669"/>
    <property type="project" value="InterPro"/>
</dbReference>
<dbReference type="GO" id="GO:0071973">
    <property type="term" value="P:bacterial-type flagellum-dependent cell motility"/>
    <property type="evidence" value="ECO:0007669"/>
    <property type="project" value="InterPro"/>
</dbReference>
<dbReference type="PROSITE" id="PS51257">
    <property type="entry name" value="PROKAR_LIPOPROTEIN"/>
    <property type="match status" value="1"/>
</dbReference>
<proteinExistence type="inferred from homology"/>
<dbReference type="GO" id="GO:0003774">
    <property type="term" value="F:cytoskeletal motor activity"/>
    <property type="evidence" value="ECO:0007669"/>
    <property type="project" value="InterPro"/>
</dbReference>
<comment type="function">
    <text evidence="1 7">Assembles around the rod to form the L-ring and probably protects the motor/basal body from shearing forces during rotation.</text>
</comment>
<keyword evidence="3 7" id="KW-0732">Signal</keyword>
<reference evidence="10" key="1">
    <citation type="submission" date="2015-05" db="EMBL/GenBank/DDBJ databases">
        <title>The complete genome of Altererythrobacter atlanticus strain 26DY36.</title>
        <authorList>
            <person name="Wu Y.-H."/>
            <person name="Cheng H."/>
            <person name="Wu X.-W."/>
        </authorList>
    </citation>
    <scope>NUCLEOTIDE SEQUENCE [LARGE SCALE GENOMIC DNA]</scope>
    <source>
        <strain evidence="10">26DY36</strain>
    </source>
</reference>
<dbReference type="PANTHER" id="PTHR34933:SF1">
    <property type="entry name" value="FLAGELLAR L-RING PROTEIN"/>
    <property type="match status" value="1"/>
</dbReference>
<comment type="subunit">
    <text evidence="7">The basal body constitutes a major portion of the flagellar organelle and consists of four rings (L,P,S, and M) mounted on a central rod.</text>
</comment>
<dbReference type="GO" id="GO:0009279">
    <property type="term" value="C:cell outer membrane"/>
    <property type="evidence" value="ECO:0007669"/>
    <property type="project" value="UniProtKB-SubCell"/>
</dbReference>
<evidence type="ECO:0000313" key="11">
    <source>
        <dbReference type="Proteomes" id="UP000034392"/>
    </source>
</evidence>
<evidence type="ECO:0000256" key="6">
    <source>
        <dbReference type="ARBA" id="ARBA00023237"/>
    </source>
</evidence>
<dbReference type="Proteomes" id="UP000034392">
    <property type="component" value="Chromosome"/>
</dbReference>
<dbReference type="KEGG" id="aay:WYH_03159"/>
<evidence type="ECO:0000256" key="1">
    <source>
        <dbReference type="ARBA" id="ARBA00002591"/>
    </source>
</evidence>
<dbReference type="EMBL" id="CP011452">
    <property type="protein sequence ID" value="AKH44178.1"/>
    <property type="molecule type" value="Genomic_DNA"/>
</dbReference>
<keyword evidence="5 7" id="KW-0975">Bacterial flagellum</keyword>
<gene>
    <name evidence="7 10" type="primary">flgH</name>
    <name evidence="10" type="ORF">WYH_03159</name>
</gene>
<dbReference type="Pfam" id="PF02107">
    <property type="entry name" value="FlgH"/>
    <property type="match status" value="1"/>
</dbReference>
<evidence type="ECO:0000256" key="7">
    <source>
        <dbReference type="HAMAP-Rule" id="MF_00415"/>
    </source>
</evidence>
<evidence type="ECO:0000256" key="2">
    <source>
        <dbReference type="ARBA" id="ARBA00006929"/>
    </source>
</evidence>
<keyword evidence="6 7" id="KW-0998">Cell outer membrane</keyword>
<organism evidence="10 11">
    <name type="scientific">Croceibacterium atlanticum</name>
    <dbReference type="NCBI Taxonomy" id="1267766"/>
    <lineage>
        <taxon>Bacteria</taxon>
        <taxon>Pseudomonadati</taxon>
        <taxon>Pseudomonadota</taxon>
        <taxon>Alphaproteobacteria</taxon>
        <taxon>Sphingomonadales</taxon>
        <taxon>Erythrobacteraceae</taxon>
        <taxon>Croceibacterium</taxon>
    </lineage>
</organism>
<accession>A0A0F7KUZ6</accession>
<comment type="similarity">
    <text evidence="2 7">Belongs to the FlgH family.</text>
</comment>
<keyword evidence="10" id="KW-0969">Cilium</keyword>
<dbReference type="STRING" id="1267766.WYH_03159"/>
<dbReference type="PATRIC" id="fig|1267766.3.peg.3204"/>
<dbReference type="PANTHER" id="PTHR34933">
    <property type="entry name" value="FLAGELLAR L-RING PROTEIN"/>
    <property type="match status" value="1"/>
</dbReference>
<feature type="compositionally biased region" description="Low complexity" evidence="8">
    <location>
        <begin position="82"/>
        <end position="91"/>
    </location>
</feature>
<feature type="chain" id="PRO_5008835749" description="Flagellar L-ring protein" evidence="9">
    <location>
        <begin position="21"/>
        <end position="221"/>
    </location>
</feature>